<evidence type="ECO:0000259" key="10">
    <source>
        <dbReference type="PROSITE" id="PS50879"/>
    </source>
</evidence>
<comment type="similarity">
    <text evidence="3">Belongs to the RNase H family.</text>
</comment>
<dbReference type="InterPro" id="IPR011320">
    <property type="entry name" value="RNase_H1_N"/>
</dbReference>
<keyword evidence="5" id="KW-0540">Nuclease</keyword>
<comment type="catalytic activity">
    <reaction evidence="1">
        <text>Endonucleolytic cleavage to 5'-phosphomonoester.</text>
        <dbReference type="EC" id="3.1.26.4"/>
    </reaction>
</comment>
<comment type="cofactor">
    <cofactor evidence="2">
        <name>Mg(2+)</name>
        <dbReference type="ChEBI" id="CHEBI:18420"/>
    </cofactor>
</comment>
<feature type="domain" description="RNase H type-1" evidence="10">
    <location>
        <begin position="67"/>
        <end position="205"/>
    </location>
</feature>
<evidence type="ECO:0000313" key="12">
    <source>
        <dbReference type="Proteomes" id="UP000813384"/>
    </source>
</evidence>
<dbReference type="FunFam" id="3.40.970.10:FF:000001">
    <property type="entry name" value="Ribonuclease H1"/>
    <property type="match status" value="1"/>
</dbReference>
<keyword evidence="6" id="KW-0479">Metal-binding</keyword>
<evidence type="ECO:0000256" key="3">
    <source>
        <dbReference type="ARBA" id="ARBA00005300"/>
    </source>
</evidence>
<protein>
    <recommendedName>
        <fullName evidence="4">ribonuclease H</fullName>
        <ecNumber evidence="4">3.1.26.4</ecNumber>
    </recommendedName>
</protein>
<dbReference type="PROSITE" id="PS50879">
    <property type="entry name" value="RNASE_H_1"/>
    <property type="match status" value="1"/>
</dbReference>
<evidence type="ECO:0000256" key="9">
    <source>
        <dbReference type="ARBA" id="ARBA00022842"/>
    </source>
</evidence>
<dbReference type="Pfam" id="PF00075">
    <property type="entry name" value="RNase_H"/>
    <property type="match status" value="1"/>
</dbReference>
<dbReference type="Pfam" id="PF01693">
    <property type="entry name" value="Cauli_VI"/>
    <property type="match status" value="1"/>
</dbReference>
<evidence type="ECO:0000313" key="11">
    <source>
        <dbReference type="EMBL" id="MCC9274504.1"/>
    </source>
</evidence>
<dbReference type="InterPro" id="IPR050092">
    <property type="entry name" value="RNase_H"/>
</dbReference>
<name>A0A9E4A3L4_9ENTE</name>
<dbReference type="SUPFAM" id="SSF55658">
    <property type="entry name" value="L9 N-domain-like"/>
    <property type="match status" value="1"/>
</dbReference>
<dbReference type="EC" id="3.1.26.4" evidence="4"/>
<dbReference type="InterPro" id="IPR037056">
    <property type="entry name" value="RNase_H1_N_sf"/>
</dbReference>
<dbReference type="GO" id="GO:0046872">
    <property type="term" value="F:metal ion binding"/>
    <property type="evidence" value="ECO:0007669"/>
    <property type="project" value="UniProtKB-KW"/>
</dbReference>
<sequence>MAKFYAIKKGRIPGIYTNWSEVKKQVEGFSGSDFKAFSTEKEAKSFLEESLPTLEREEQLDVEFDVPNDFIEIYVDGSYSSNPPIYGSGWVAVEGDESIKKKSFSGEDERYLKSNQVPGEVFGCVDAINWAKESGYKGVIIYYDYEGIEKWATGQWKANSDVAKDYIILYKQASCGIDVVFRKVKAHSGVNFNEVADKLAKSSLLKRGVRTNRDGGLTLFGIDREELEMVFELIGAENESFHLDTNTTMNGCVNFTLSSEGDHEGRIVINCYDTGKTVVQGKESSFMQYTLTLLLQLCESGEDVVETLNVLNEETINTKQVEEKFNEVLPNYRFTSNKLDKTLKQATFYLSLDGFRYDYSDLPMPILRAIDHYLHVILQSAGLKTVTSKGVNNFAYFQKDSQGVYILDTLHEKKFTNSDQVDYLNLLYNFYRVHRHTLFHWDSDSEDTRVIETIEEARGLISDGFEMLDKYYILFK</sequence>
<dbReference type="InterPro" id="IPR043994">
    <property type="entry name" value="RnlA/LsoA-toxin_DBD"/>
</dbReference>
<dbReference type="PANTHER" id="PTHR10642:SF26">
    <property type="entry name" value="RIBONUCLEASE H1"/>
    <property type="match status" value="1"/>
</dbReference>
<evidence type="ECO:0000256" key="4">
    <source>
        <dbReference type="ARBA" id="ARBA00012180"/>
    </source>
</evidence>
<proteinExistence type="inferred from homology"/>
<evidence type="ECO:0000256" key="2">
    <source>
        <dbReference type="ARBA" id="ARBA00001946"/>
    </source>
</evidence>
<dbReference type="Gene3D" id="3.30.420.10">
    <property type="entry name" value="Ribonuclease H-like superfamily/Ribonuclease H"/>
    <property type="match status" value="1"/>
</dbReference>
<dbReference type="GO" id="GO:0043137">
    <property type="term" value="P:DNA replication, removal of RNA primer"/>
    <property type="evidence" value="ECO:0007669"/>
    <property type="project" value="TreeGrafter"/>
</dbReference>
<comment type="caution">
    <text evidence="11">The sequence shown here is derived from an EMBL/GenBank/DDBJ whole genome shotgun (WGS) entry which is preliminary data.</text>
</comment>
<organism evidence="11 12">
    <name type="scientific">Enterococcus aquimarinus</name>
    <dbReference type="NCBI Taxonomy" id="328396"/>
    <lineage>
        <taxon>Bacteria</taxon>
        <taxon>Bacillati</taxon>
        <taxon>Bacillota</taxon>
        <taxon>Bacilli</taxon>
        <taxon>Lactobacillales</taxon>
        <taxon>Enterococcaceae</taxon>
        <taxon>Enterococcus</taxon>
    </lineage>
</organism>
<reference evidence="11" key="1">
    <citation type="journal article" date="2021" name="PeerJ">
        <title>Extensive microbial diversity within the chicken gut microbiome revealed by metagenomics and culture.</title>
        <authorList>
            <person name="Gilroy R."/>
            <person name="Ravi A."/>
            <person name="Getino M."/>
            <person name="Pursley I."/>
            <person name="Horton D.L."/>
            <person name="Alikhan N.F."/>
            <person name="Baker D."/>
            <person name="Gharbi K."/>
            <person name="Hall N."/>
            <person name="Watson M."/>
            <person name="Adriaenssens E.M."/>
            <person name="Foster-Nyarko E."/>
            <person name="Jarju S."/>
            <person name="Secka A."/>
            <person name="Antonio M."/>
            <person name="Oren A."/>
            <person name="Chaudhuri R.R."/>
            <person name="La Ragione R."/>
            <person name="Hildebrand F."/>
            <person name="Pallen M.J."/>
        </authorList>
    </citation>
    <scope>NUCLEOTIDE SEQUENCE</scope>
    <source>
        <strain evidence="11">150</strain>
    </source>
</reference>
<dbReference type="InterPro" id="IPR036397">
    <property type="entry name" value="RNaseH_sf"/>
</dbReference>
<dbReference type="AlphaFoldDB" id="A0A9E4A3L4"/>
<dbReference type="Gene3D" id="3.40.970.10">
    <property type="entry name" value="Ribonuclease H1, N-terminal domain"/>
    <property type="match status" value="1"/>
</dbReference>
<dbReference type="PANTHER" id="PTHR10642">
    <property type="entry name" value="RIBONUCLEASE H1"/>
    <property type="match status" value="1"/>
</dbReference>
<evidence type="ECO:0000256" key="1">
    <source>
        <dbReference type="ARBA" id="ARBA00000077"/>
    </source>
</evidence>
<dbReference type="GO" id="GO:0004523">
    <property type="term" value="F:RNA-DNA hybrid ribonuclease activity"/>
    <property type="evidence" value="ECO:0007669"/>
    <property type="project" value="UniProtKB-EC"/>
</dbReference>
<dbReference type="CDD" id="cd09277">
    <property type="entry name" value="RNase_HI_bacteria_like"/>
    <property type="match status" value="1"/>
</dbReference>
<keyword evidence="8" id="KW-0378">Hydrolase</keyword>
<dbReference type="Proteomes" id="UP000813384">
    <property type="component" value="Unassembled WGS sequence"/>
</dbReference>
<dbReference type="Gene3D" id="6.10.250.2650">
    <property type="match status" value="1"/>
</dbReference>
<keyword evidence="9" id="KW-0460">Magnesium</keyword>
<accession>A0A9E4A3L4</accession>
<dbReference type="GO" id="GO:0003676">
    <property type="term" value="F:nucleic acid binding"/>
    <property type="evidence" value="ECO:0007669"/>
    <property type="project" value="InterPro"/>
</dbReference>
<dbReference type="EMBL" id="JAJJVO010000142">
    <property type="protein sequence ID" value="MCC9274504.1"/>
    <property type="molecule type" value="Genomic_DNA"/>
</dbReference>
<reference evidence="11" key="2">
    <citation type="submission" date="2021-11" db="EMBL/GenBank/DDBJ databases">
        <authorList>
            <person name="Gilroy R."/>
        </authorList>
    </citation>
    <scope>NUCLEOTIDE SEQUENCE</scope>
    <source>
        <strain evidence="11">150</strain>
    </source>
</reference>
<gene>
    <name evidence="11" type="ORF">K8V42_09465</name>
</gene>
<dbReference type="InterPro" id="IPR009027">
    <property type="entry name" value="Ribosomal_bL9/RNase_H1_N"/>
</dbReference>
<dbReference type="Pfam" id="PF19034">
    <property type="entry name" value="RnlA-toxin_DBD"/>
    <property type="match status" value="1"/>
</dbReference>
<dbReference type="InterPro" id="IPR012337">
    <property type="entry name" value="RNaseH-like_sf"/>
</dbReference>
<evidence type="ECO:0000256" key="5">
    <source>
        <dbReference type="ARBA" id="ARBA00022722"/>
    </source>
</evidence>
<dbReference type="InterPro" id="IPR002156">
    <property type="entry name" value="RNaseH_domain"/>
</dbReference>
<evidence type="ECO:0000256" key="7">
    <source>
        <dbReference type="ARBA" id="ARBA00022759"/>
    </source>
</evidence>
<evidence type="ECO:0000256" key="8">
    <source>
        <dbReference type="ARBA" id="ARBA00022801"/>
    </source>
</evidence>
<evidence type="ECO:0000256" key="6">
    <source>
        <dbReference type="ARBA" id="ARBA00022723"/>
    </source>
</evidence>
<dbReference type="SUPFAM" id="SSF53098">
    <property type="entry name" value="Ribonuclease H-like"/>
    <property type="match status" value="1"/>
</dbReference>
<keyword evidence="7" id="KW-0255">Endonuclease</keyword>